<dbReference type="Proteomes" id="UP000265520">
    <property type="component" value="Unassembled WGS sequence"/>
</dbReference>
<comment type="caution">
    <text evidence="1">The sequence shown here is derived from an EMBL/GenBank/DDBJ whole genome shotgun (WGS) entry which is preliminary data.</text>
</comment>
<protein>
    <submittedName>
        <fullName evidence="1">Uncharacterized protein</fullName>
    </submittedName>
</protein>
<evidence type="ECO:0000313" key="1">
    <source>
        <dbReference type="EMBL" id="MCI64234.1"/>
    </source>
</evidence>
<reference evidence="1 2" key="1">
    <citation type="journal article" date="2018" name="Front. Plant Sci.">
        <title>Red Clover (Trifolium pratense) and Zigzag Clover (T. medium) - A Picture of Genomic Similarities and Differences.</title>
        <authorList>
            <person name="Dluhosova J."/>
            <person name="Istvanek J."/>
            <person name="Nedelnik J."/>
            <person name="Repkova J."/>
        </authorList>
    </citation>
    <scope>NUCLEOTIDE SEQUENCE [LARGE SCALE GENOMIC DNA]</scope>
    <source>
        <strain evidence="2">cv. 10/8</strain>
        <tissue evidence="1">Leaf</tissue>
    </source>
</reference>
<accession>A0A392TU60</accession>
<name>A0A392TU60_9FABA</name>
<sequence length="47" mass="5239">MEKAAKSCKFFVCPGRQAVGARRQFLQQFSVFVLLPAQRANRAAHCA</sequence>
<keyword evidence="2" id="KW-1185">Reference proteome</keyword>
<organism evidence="1 2">
    <name type="scientific">Trifolium medium</name>
    <dbReference type="NCBI Taxonomy" id="97028"/>
    <lineage>
        <taxon>Eukaryota</taxon>
        <taxon>Viridiplantae</taxon>
        <taxon>Streptophyta</taxon>
        <taxon>Embryophyta</taxon>
        <taxon>Tracheophyta</taxon>
        <taxon>Spermatophyta</taxon>
        <taxon>Magnoliopsida</taxon>
        <taxon>eudicotyledons</taxon>
        <taxon>Gunneridae</taxon>
        <taxon>Pentapetalae</taxon>
        <taxon>rosids</taxon>
        <taxon>fabids</taxon>
        <taxon>Fabales</taxon>
        <taxon>Fabaceae</taxon>
        <taxon>Papilionoideae</taxon>
        <taxon>50 kb inversion clade</taxon>
        <taxon>NPAAA clade</taxon>
        <taxon>Hologalegina</taxon>
        <taxon>IRL clade</taxon>
        <taxon>Trifolieae</taxon>
        <taxon>Trifolium</taxon>
    </lineage>
</organism>
<evidence type="ECO:0000313" key="2">
    <source>
        <dbReference type="Proteomes" id="UP000265520"/>
    </source>
</evidence>
<feature type="non-terminal residue" evidence="1">
    <location>
        <position position="47"/>
    </location>
</feature>
<dbReference type="AlphaFoldDB" id="A0A392TU60"/>
<proteinExistence type="predicted"/>
<dbReference type="EMBL" id="LXQA010651551">
    <property type="protein sequence ID" value="MCI64234.1"/>
    <property type="molecule type" value="Genomic_DNA"/>
</dbReference>